<evidence type="ECO:0000256" key="7">
    <source>
        <dbReference type="ARBA" id="ARBA00057221"/>
    </source>
</evidence>
<dbReference type="PRINTS" id="PR00722">
    <property type="entry name" value="CHYMOTRYPSIN"/>
</dbReference>
<sequence length="436" mass="48873">MTRKPGEGLENVGDTRTPTIFRVLDPDQSRAQRNTFGLAFCLLVESYFDALDELDAEERVVGGSNVPSDEYVPYQVSMQYFTRNQYRHFCGGSIVSPTRVLTAAHCVYEQNPERLTVVTGIRDLRDETGQRSQVKEYVVHENYEQFVSSDIAMVFIEPPLNLDGQRSERLFFNDSSIVGGNREVSLTGWGSVHHFGSFPLARFPRVLQRLAYMTITNEECKERMRGVSDTEVCAVEKFGKGACNGDSGGPLVMQDGGQIKQVGIVSYGTALCASSNPDVTIVFYSSVIYVMTFKDFSIFRFSKSIHHSSRGFYYYVSFDNSFSDLGALYTALASSMARRDFCTSSSLNLHFRVNSSNTSNSLNFKTSLCLSFSQRRLARNRLKHSSIAKLICSDFSLGISQMHKSPMISSTLTKARSIMLFATANGNRIKRTNNRH</sequence>
<comment type="function">
    <text evidence="7">Protein with lectin and protease activity involved in the establishment of trypanosome infections in tsetse flies. Binds D-glucosamine and agglutinates bloodstream-form trypanosomes and rabbit red blood cells. Capable of inducing transformation of bloodstream-form trypanosomes into procyclic (midgut) forms in vitro.</text>
</comment>
<evidence type="ECO:0000256" key="6">
    <source>
        <dbReference type="ARBA" id="ARBA00023157"/>
    </source>
</evidence>
<dbReference type="PANTHER" id="PTHR24276">
    <property type="entry name" value="POLYSERASE-RELATED"/>
    <property type="match status" value="1"/>
</dbReference>
<dbReference type="EnsemblMetazoa" id="GPAI024264-RA">
    <property type="protein sequence ID" value="GPAI024264-PA"/>
    <property type="gene ID" value="GPAI024264"/>
</dbReference>
<protein>
    <recommendedName>
        <fullName evidence="8">Lectizyme</fullName>
    </recommendedName>
    <alternativeName>
        <fullName evidence="9">Proteolytic lectin</fullName>
    </alternativeName>
</protein>
<keyword evidence="13" id="KW-1185">Reference proteome</keyword>
<dbReference type="SMART" id="SM00020">
    <property type="entry name" value="Tryp_SPc"/>
    <property type="match status" value="1"/>
</dbReference>
<dbReference type="GO" id="GO:0005576">
    <property type="term" value="C:extracellular region"/>
    <property type="evidence" value="ECO:0007669"/>
    <property type="project" value="UniProtKB-SubCell"/>
</dbReference>
<evidence type="ECO:0000259" key="11">
    <source>
        <dbReference type="PROSITE" id="PS50240"/>
    </source>
</evidence>
<dbReference type="Proteomes" id="UP000092445">
    <property type="component" value="Unassembled WGS sequence"/>
</dbReference>
<evidence type="ECO:0000313" key="12">
    <source>
        <dbReference type="EnsemblMetazoa" id="GPAI024264-PA"/>
    </source>
</evidence>
<organism evidence="12 13">
    <name type="scientific">Glossina pallidipes</name>
    <name type="common">Tsetse fly</name>
    <dbReference type="NCBI Taxonomy" id="7398"/>
    <lineage>
        <taxon>Eukaryota</taxon>
        <taxon>Metazoa</taxon>
        <taxon>Ecdysozoa</taxon>
        <taxon>Arthropoda</taxon>
        <taxon>Hexapoda</taxon>
        <taxon>Insecta</taxon>
        <taxon>Pterygota</taxon>
        <taxon>Neoptera</taxon>
        <taxon>Endopterygota</taxon>
        <taxon>Diptera</taxon>
        <taxon>Brachycera</taxon>
        <taxon>Muscomorpha</taxon>
        <taxon>Hippoboscoidea</taxon>
        <taxon>Glossinidae</taxon>
        <taxon>Glossina</taxon>
    </lineage>
</organism>
<dbReference type="Gene3D" id="2.40.10.10">
    <property type="entry name" value="Trypsin-like serine proteases"/>
    <property type="match status" value="1"/>
</dbReference>
<keyword evidence="6" id="KW-1015">Disulfide bond</keyword>
<evidence type="ECO:0000256" key="2">
    <source>
        <dbReference type="ARBA" id="ARBA00007664"/>
    </source>
</evidence>
<reference evidence="12" key="2">
    <citation type="submission" date="2020-05" db="UniProtKB">
        <authorList>
            <consortium name="EnsemblMetazoa"/>
        </authorList>
    </citation>
    <scope>IDENTIFICATION</scope>
    <source>
        <strain evidence="12">IAEA</strain>
    </source>
</reference>
<keyword evidence="3 10" id="KW-0645">Protease</keyword>
<evidence type="ECO:0000256" key="9">
    <source>
        <dbReference type="ARBA" id="ARBA00077177"/>
    </source>
</evidence>
<evidence type="ECO:0000256" key="4">
    <source>
        <dbReference type="ARBA" id="ARBA00022801"/>
    </source>
</evidence>
<dbReference type="VEuPathDB" id="VectorBase:GPAI024264"/>
<dbReference type="SUPFAM" id="SSF50494">
    <property type="entry name" value="Trypsin-like serine proteases"/>
    <property type="match status" value="1"/>
</dbReference>
<evidence type="ECO:0000256" key="5">
    <source>
        <dbReference type="ARBA" id="ARBA00022825"/>
    </source>
</evidence>
<dbReference type="AlphaFoldDB" id="A0A1A9ZTC2"/>
<comment type="similarity">
    <text evidence="2">Belongs to the peptidase S1 family.</text>
</comment>
<dbReference type="InterPro" id="IPR001314">
    <property type="entry name" value="Peptidase_S1A"/>
</dbReference>
<dbReference type="InterPro" id="IPR033116">
    <property type="entry name" value="TRYPSIN_SER"/>
</dbReference>
<dbReference type="PROSITE" id="PS00135">
    <property type="entry name" value="TRYPSIN_SER"/>
    <property type="match status" value="1"/>
</dbReference>
<dbReference type="Pfam" id="PF00089">
    <property type="entry name" value="Trypsin"/>
    <property type="match status" value="1"/>
</dbReference>
<evidence type="ECO:0000256" key="10">
    <source>
        <dbReference type="RuleBase" id="RU363034"/>
    </source>
</evidence>
<keyword evidence="4 10" id="KW-0378">Hydrolase</keyword>
<dbReference type="InterPro" id="IPR009003">
    <property type="entry name" value="Peptidase_S1_PA"/>
</dbReference>
<comment type="subcellular location">
    <subcellularLocation>
        <location evidence="1">Secreted</location>
        <location evidence="1">Extracellular space</location>
    </subcellularLocation>
</comment>
<dbReference type="InterPro" id="IPR001254">
    <property type="entry name" value="Trypsin_dom"/>
</dbReference>
<dbReference type="InterPro" id="IPR043504">
    <property type="entry name" value="Peptidase_S1_PA_chymotrypsin"/>
</dbReference>
<evidence type="ECO:0000256" key="1">
    <source>
        <dbReference type="ARBA" id="ARBA00004239"/>
    </source>
</evidence>
<dbReference type="InterPro" id="IPR050430">
    <property type="entry name" value="Peptidase_S1"/>
</dbReference>
<dbReference type="PROSITE" id="PS00134">
    <property type="entry name" value="TRYPSIN_HIS"/>
    <property type="match status" value="1"/>
</dbReference>
<name>A0A1A9ZTC2_GLOPL</name>
<dbReference type="GO" id="GO:0006508">
    <property type="term" value="P:proteolysis"/>
    <property type="evidence" value="ECO:0007669"/>
    <property type="project" value="UniProtKB-KW"/>
</dbReference>
<keyword evidence="5 10" id="KW-0720">Serine protease</keyword>
<dbReference type="PANTHER" id="PTHR24276:SF95">
    <property type="entry name" value="PEPTIDASE S1 DOMAIN-CONTAINING PROTEIN"/>
    <property type="match status" value="1"/>
</dbReference>
<evidence type="ECO:0000256" key="3">
    <source>
        <dbReference type="ARBA" id="ARBA00022670"/>
    </source>
</evidence>
<dbReference type="InterPro" id="IPR018114">
    <property type="entry name" value="TRYPSIN_HIS"/>
</dbReference>
<dbReference type="PROSITE" id="PS50240">
    <property type="entry name" value="TRYPSIN_DOM"/>
    <property type="match status" value="1"/>
</dbReference>
<dbReference type="GO" id="GO:0004252">
    <property type="term" value="F:serine-type endopeptidase activity"/>
    <property type="evidence" value="ECO:0007669"/>
    <property type="project" value="InterPro"/>
</dbReference>
<dbReference type="FunFam" id="2.40.10.10:FF:000036">
    <property type="entry name" value="Trypsin beta"/>
    <property type="match status" value="1"/>
</dbReference>
<reference evidence="13" key="1">
    <citation type="submission" date="2014-03" db="EMBL/GenBank/DDBJ databases">
        <authorList>
            <person name="Aksoy S."/>
            <person name="Warren W."/>
            <person name="Wilson R.K."/>
        </authorList>
    </citation>
    <scope>NUCLEOTIDE SEQUENCE [LARGE SCALE GENOMIC DNA]</scope>
    <source>
        <strain evidence="13">IAEA</strain>
    </source>
</reference>
<dbReference type="CDD" id="cd00190">
    <property type="entry name" value="Tryp_SPc"/>
    <property type="match status" value="1"/>
</dbReference>
<evidence type="ECO:0000313" key="13">
    <source>
        <dbReference type="Proteomes" id="UP000092445"/>
    </source>
</evidence>
<evidence type="ECO:0000256" key="8">
    <source>
        <dbReference type="ARBA" id="ARBA00067663"/>
    </source>
</evidence>
<feature type="domain" description="Peptidase S1" evidence="11">
    <location>
        <begin position="60"/>
        <end position="310"/>
    </location>
</feature>
<accession>A0A1A9ZTC2</accession>
<proteinExistence type="inferred from homology"/>
<dbReference type="FunFam" id="2.40.10.10:FF:000068">
    <property type="entry name" value="transmembrane protease serine 2"/>
    <property type="match status" value="1"/>
</dbReference>
<dbReference type="STRING" id="7398.A0A1A9ZTC2"/>